<evidence type="ECO:0000313" key="4">
    <source>
        <dbReference type="Proteomes" id="UP000176803"/>
    </source>
</evidence>
<protein>
    <recommendedName>
        <fullName evidence="5">Glycosyl transferase</fullName>
    </recommendedName>
</protein>
<keyword evidence="1" id="KW-0328">Glycosyltransferase</keyword>
<keyword evidence="2" id="KW-0808">Transferase</keyword>
<evidence type="ECO:0000256" key="1">
    <source>
        <dbReference type="ARBA" id="ARBA00022676"/>
    </source>
</evidence>
<dbReference type="Proteomes" id="UP000176803">
    <property type="component" value="Unassembled WGS sequence"/>
</dbReference>
<dbReference type="CDD" id="cd06533">
    <property type="entry name" value="Glyco_transf_WecG_TagA"/>
    <property type="match status" value="1"/>
</dbReference>
<sequence length="247" mass="28516">MKRLLEIGIETHQKEEILEQIIKYINNPTHFIHIVSLNPENMVIAQDNQEFKIALKQAQIKINDGVGILLACSILNNLKPPRITGVNLMEAIISLCHKCPIRVVLIGGETNLAKELAECYQKKYPRAQFIGIEGFRKIDQPTKIEEKTVFSIISSVRPQLIFAAFGSPAQELWFWRNKERLKGIICMGVGQGFNVIAGQVRRAPAWMRSTGLEWLYRLLTQPWRWRRQLRLITFAWLVIKQKFSHDS</sequence>
<evidence type="ECO:0000256" key="2">
    <source>
        <dbReference type="ARBA" id="ARBA00022679"/>
    </source>
</evidence>
<dbReference type="NCBIfam" id="TIGR00696">
    <property type="entry name" value="wecG_tagA_cpsF"/>
    <property type="match status" value="1"/>
</dbReference>
<name>A0A1F7I3U7_9BACT</name>
<accession>A0A1F7I3U7</accession>
<evidence type="ECO:0000313" key="3">
    <source>
        <dbReference type="EMBL" id="OGK38055.1"/>
    </source>
</evidence>
<dbReference type="AlphaFoldDB" id="A0A1F7I3U7"/>
<dbReference type="GO" id="GO:0016758">
    <property type="term" value="F:hexosyltransferase activity"/>
    <property type="evidence" value="ECO:0007669"/>
    <property type="project" value="TreeGrafter"/>
</dbReference>
<dbReference type="EMBL" id="MGAC01000023">
    <property type="protein sequence ID" value="OGK38055.1"/>
    <property type="molecule type" value="Genomic_DNA"/>
</dbReference>
<evidence type="ECO:0008006" key="5">
    <source>
        <dbReference type="Google" id="ProtNLM"/>
    </source>
</evidence>
<reference evidence="3 4" key="1">
    <citation type="journal article" date="2016" name="Nat. Commun.">
        <title>Thousands of microbial genomes shed light on interconnected biogeochemical processes in an aquifer system.</title>
        <authorList>
            <person name="Anantharaman K."/>
            <person name="Brown C.T."/>
            <person name="Hug L.A."/>
            <person name="Sharon I."/>
            <person name="Castelle C.J."/>
            <person name="Probst A.J."/>
            <person name="Thomas B.C."/>
            <person name="Singh A."/>
            <person name="Wilkins M.J."/>
            <person name="Karaoz U."/>
            <person name="Brodie E.L."/>
            <person name="Williams K.H."/>
            <person name="Hubbard S.S."/>
            <person name="Banfield J.F."/>
        </authorList>
    </citation>
    <scope>NUCLEOTIDE SEQUENCE [LARGE SCALE GENOMIC DNA]</scope>
</reference>
<dbReference type="InterPro" id="IPR004629">
    <property type="entry name" value="WecG_TagA_CpsF"/>
</dbReference>
<comment type="caution">
    <text evidence="3">The sequence shown here is derived from an EMBL/GenBank/DDBJ whole genome shotgun (WGS) entry which is preliminary data.</text>
</comment>
<organism evidence="3 4">
    <name type="scientific">Candidatus Roizmanbacteria bacterium RIFCSPHIGHO2_12_FULL_41_11</name>
    <dbReference type="NCBI Taxonomy" id="1802052"/>
    <lineage>
        <taxon>Bacteria</taxon>
        <taxon>Candidatus Roizmaniibacteriota</taxon>
    </lineage>
</organism>
<proteinExistence type="predicted"/>
<dbReference type="PANTHER" id="PTHR34136:SF1">
    <property type="entry name" value="UDP-N-ACETYL-D-MANNOSAMINURONIC ACID TRANSFERASE"/>
    <property type="match status" value="1"/>
</dbReference>
<gene>
    <name evidence="3" type="ORF">A3F03_02430</name>
</gene>
<dbReference type="PANTHER" id="PTHR34136">
    <property type="match status" value="1"/>
</dbReference>
<dbReference type="Pfam" id="PF03808">
    <property type="entry name" value="Glyco_tran_WecG"/>
    <property type="match status" value="1"/>
</dbReference>